<evidence type="ECO:0000256" key="1">
    <source>
        <dbReference type="ARBA" id="ARBA00022603"/>
    </source>
</evidence>
<evidence type="ECO:0000313" key="8">
    <source>
        <dbReference type="Proteomes" id="UP000053235"/>
    </source>
</evidence>
<evidence type="ECO:0000256" key="3">
    <source>
        <dbReference type="PROSITE-ProRule" id="PRU00333"/>
    </source>
</evidence>
<dbReference type="Pfam" id="PF02574">
    <property type="entry name" value="S-methyl_trans"/>
    <property type="match status" value="1"/>
</dbReference>
<keyword evidence="3" id="KW-0862">Zinc</keyword>
<feature type="region of interest" description="Disordered" evidence="5">
    <location>
        <begin position="1"/>
        <end position="22"/>
    </location>
</feature>
<feature type="binding site" evidence="3">
    <location>
        <position position="260"/>
    </location>
    <ligand>
        <name>Zn(2+)</name>
        <dbReference type="ChEBI" id="CHEBI:29105"/>
    </ligand>
</feature>
<evidence type="ECO:0000313" key="7">
    <source>
        <dbReference type="EMBL" id="CTQ63631.1"/>
    </source>
</evidence>
<gene>
    <name evidence="7" type="primary">yitJ</name>
    <name evidence="7" type="ORF">LAX5112_00011</name>
</gene>
<dbReference type="SUPFAM" id="SSF82282">
    <property type="entry name" value="Homocysteine S-methyltransferase"/>
    <property type="match status" value="1"/>
</dbReference>
<reference evidence="8" key="1">
    <citation type="submission" date="2015-07" db="EMBL/GenBank/DDBJ databases">
        <authorList>
            <person name="Rodrigo-Torres Lidia"/>
            <person name="Arahal R.David."/>
        </authorList>
    </citation>
    <scope>NUCLEOTIDE SEQUENCE [LARGE SCALE GENOMIC DNA]</scope>
    <source>
        <strain evidence="8">CECT 5112</strain>
    </source>
</reference>
<dbReference type="GO" id="GO:0046872">
    <property type="term" value="F:metal ion binding"/>
    <property type="evidence" value="ECO:0007669"/>
    <property type="project" value="UniProtKB-KW"/>
</dbReference>
<accession>A0A0M6ZN23</accession>
<feature type="binding site" evidence="3">
    <location>
        <position position="326"/>
    </location>
    <ligand>
        <name>Zn(2+)</name>
        <dbReference type="ChEBI" id="CHEBI:29105"/>
    </ligand>
</feature>
<dbReference type="AlphaFoldDB" id="A0A0M6ZN23"/>
<evidence type="ECO:0000259" key="6">
    <source>
        <dbReference type="PROSITE" id="PS50970"/>
    </source>
</evidence>
<comment type="cofactor">
    <cofactor evidence="3">
        <name>Zn(2+)</name>
        <dbReference type="ChEBI" id="CHEBI:29105"/>
    </cofactor>
</comment>
<keyword evidence="3" id="KW-0479">Metal-binding</keyword>
<keyword evidence="8" id="KW-1185">Reference proteome</keyword>
<dbReference type="Proteomes" id="UP000053235">
    <property type="component" value="Unassembled WGS sequence"/>
</dbReference>
<protein>
    <submittedName>
        <fullName evidence="7">Bifunctional homocysteine S-methyltransferase/5,10-methylenetetrahydrofolate reductase</fullName>
    </submittedName>
</protein>
<dbReference type="GO" id="GO:0008168">
    <property type="term" value="F:methyltransferase activity"/>
    <property type="evidence" value="ECO:0007669"/>
    <property type="project" value="UniProtKB-UniRule"/>
</dbReference>
<dbReference type="EMBL" id="CXWD01000001">
    <property type="protein sequence ID" value="CTQ63631.1"/>
    <property type="molecule type" value="Genomic_DNA"/>
</dbReference>
<dbReference type="NCBIfam" id="NF005718">
    <property type="entry name" value="PRK07534.1"/>
    <property type="match status" value="1"/>
</dbReference>
<dbReference type="PANTHER" id="PTHR11103:SF18">
    <property type="entry name" value="SLR1189 PROTEIN"/>
    <property type="match status" value="1"/>
</dbReference>
<evidence type="ECO:0000256" key="5">
    <source>
        <dbReference type="SAM" id="MobiDB-lite"/>
    </source>
</evidence>
<feature type="binding site" evidence="3">
    <location>
        <position position="327"/>
    </location>
    <ligand>
        <name>Zn(2+)</name>
        <dbReference type="ChEBI" id="CHEBI:29105"/>
    </ligand>
</feature>
<name>A0A0M6ZN23_9HYPH</name>
<proteinExistence type="predicted"/>
<feature type="domain" description="Hcy-binding" evidence="6">
    <location>
        <begin position="51"/>
        <end position="341"/>
    </location>
</feature>
<dbReference type="Gene3D" id="3.20.20.330">
    <property type="entry name" value="Homocysteine-binding-like domain"/>
    <property type="match status" value="1"/>
</dbReference>
<evidence type="ECO:0000256" key="2">
    <source>
        <dbReference type="ARBA" id="ARBA00022679"/>
    </source>
</evidence>
<feature type="compositionally biased region" description="Basic and acidic residues" evidence="5">
    <location>
        <begin position="368"/>
        <end position="377"/>
    </location>
</feature>
<keyword evidence="2 3" id="KW-0808">Transferase</keyword>
<feature type="compositionally biased region" description="Gly residues" evidence="5">
    <location>
        <begin position="1"/>
        <end position="11"/>
    </location>
</feature>
<dbReference type="PANTHER" id="PTHR11103">
    <property type="entry name" value="SLR1189 PROTEIN"/>
    <property type="match status" value="1"/>
</dbReference>
<dbReference type="PROSITE" id="PS50970">
    <property type="entry name" value="HCY"/>
    <property type="match status" value="1"/>
</dbReference>
<sequence>MFYGFGPGAGSGQPKNRKTKPRVDIRAGSAIAGLRFAFGLETTRKDQKNMSKFEDFLAQKGALLADGATGTNLFDMGLVSGDAPELWNVDEPVKIKALYKSFVDAGSDIILTNTFGCNRHRLKLHNAQSRVKELNIAAVELAKDVIAESGRDVLIGGSIGPTGELFQPLGALSYEEGVEAFREQIEGLVDGGVDVLWVETMSAIEEMKAAAEAAQDFDLPLVITASFDTAGKTMMGLSPKGLGDLQDQFACTPVAIGSNCGVGASDLLAAIMEITEAYPDAVVVAKANCGIPQIKGDEVVYTGTPELMADYARMALDAGARIVGGCCGTSPSHLKAMRLALDDYKKGVRPTLDQVISEIGPLVSPPNKEADAARAAEGESAGSGRRRGRRRG</sequence>
<dbReference type="InterPro" id="IPR003726">
    <property type="entry name" value="HCY_dom"/>
</dbReference>
<keyword evidence="4" id="KW-0175">Coiled coil</keyword>
<dbReference type="STRING" id="388408.LAX5112_00011"/>
<feature type="coiled-coil region" evidence="4">
    <location>
        <begin position="117"/>
        <end position="144"/>
    </location>
</feature>
<organism evidence="7 8">
    <name type="scientific">Roseibium alexandrii</name>
    <dbReference type="NCBI Taxonomy" id="388408"/>
    <lineage>
        <taxon>Bacteria</taxon>
        <taxon>Pseudomonadati</taxon>
        <taxon>Pseudomonadota</taxon>
        <taxon>Alphaproteobacteria</taxon>
        <taxon>Hyphomicrobiales</taxon>
        <taxon>Stappiaceae</taxon>
        <taxon>Roseibium</taxon>
    </lineage>
</organism>
<dbReference type="InterPro" id="IPR036589">
    <property type="entry name" value="HCY_dom_sf"/>
</dbReference>
<evidence type="ECO:0000256" key="4">
    <source>
        <dbReference type="SAM" id="Coils"/>
    </source>
</evidence>
<feature type="region of interest" description="Disordered" evidence="5">
    <location>
        <begin position="359"/>
        <end position="392"/>
    </location>
</feature>
<keyword evidence="1 3" id="KW-0489">Methyltransferase</keyword>
<dbReference type="GO" id="GO:0032259">
    <property type="term" value="P:methylation"/>
    <property type="evidence" value="ECO:0007669"/>
    <property type="project" value="UniProtKB-KW"/>
</dbReference>